<protein>
    <submittedName>
        <fullName evidence="1">Uncharacterized protein</fullName>
    </submittedName>
</protein>
<comment type="caution">
    <text evidence="1">The sequence shown here is derived from an EMBL/GenBank/DDBJ whole genome shotgun (WGS) entry which is preliminary data.</text>
</comment>
<proteinExistence type="predicted"/>
<dbReference type="EMBL" id="NWTC01000004">
    <property type="protein sequence ID" value="PDT48807.1"/>
    <property type="molecule type" value="Genomic_DNA"/>
</dbReference>
<gene>
    <name evidence="1" type="ORF">CO661_06620</name>
</gene>
<dbReference type="Proteomes" id="UP000220353">
    <property type="component" value="Unassembled WGS sequence"/>
</dbReference>
<reference evidence="1 2" key="1">
    <citation type="submission" date="2017-09" db="EMBL/GenBank/DDBJ databases">
        <title>Comparative genomics of rhizobia isolated from Phaseolus vulgaris in China.</title>
        <authorList>
            <person name="Tong W."/>
        </authorList>
    </citation>
    <scope>NUCLEOTIDE SEQUENCE [LARGE SCALE GENOMIC DNA]</scope>
    <source>
        <strain evidence="1 2">PCH1</strain>
    </source>
</reference>
<organism evidence="1 2">
    <name type="scientific">Rhizobium fredii</name>
    <name type="common">Sinorhizobium fredii</name>
    <dbReference type="NCBI Taxonomy" id="380"/>
    <lineage>
        <taxon>Bacteria</taxon>
        <taxon>Pseudomonadati</taxon>
        <taxon>Pseudomonadota</taxon>
        <taxon>Alphaproteobacteria</taxon>
        <taxon>Hyphomicrobiales</taxon>
        <taxon>Rhizobiaceae</taxon>
        <taxon>Sinorhizobium/Ensifer group</taxon>
        <taxon>Sinorhizobium</taxon>
    </lineage>
</organism>
<accession>A0A2A6M2J6</accession>
<evidence type="ECO:0000313" key="2">
    <source>
        <dbReference type="Proteomes" id="UP000220353"/>
    </source>
</evidence>
<evidence type="ECO:0000313" key="1">
    <source>
        <dbReference type="EMBL" id="PDT48807.1"/>
    </source>
</evidence>
<name>A0A2A6M2J6_RHIFR</name>
<sequence length="67" mass="7362">MCNVARLGCKAREIGIELGSASCRSAPADLELFFPGTIRTKLPENAEAEPQNCTLRRIFCKAFMQDA</sequence>
<dbReference type="AlphaFoldDB" id="A0A2A6M2J6"/>